<feature type="signal peptide" evidence="1">
    <location>
        <begin position="1"/>
        <end position="24"/>
    </location>
</feature>
<dbReference type="RefSeq" id="WP_013048762.1">
    <property type="nucleotide sequence ID" value="NC_014011.1"/>
</dbReference>
<protein>
    <recommendedName>
        <fullName evidence="4">DUF4367 domain-containing protein</fullName>
    </recommendedName>
</protein>
<evidence type="ECO:0000313" key="2">
    <source>
        <dbReference type="EMBL" id="ADE57499.1"/>
    </source>
</evidence>
<dbReference type="HOGENOM" id="CLU_1648578_0_0_0"/>
<evidence type="ECO:0008006" key="4">
    <source>
        <dbReference type="Google" id="ProtNLM"/>
    </source>
</evidence>
<feature type="chain" id="PRO_5003071466" description="DUF4367 domain-containing protein" evidence="1">
    <location>
        <begin position="25"/>
        <end position="160"/>
    </location>
</feature>
<name>D5EG17_AMICL</name>
<keyword evidence="3" id="KW-1185">Reference proteome</keyword>
<dbReference type="KEGG" id="aco:Amico_1382"/>
<keyword evidence="1" id="KW-0732">Signal</keyword>
<accession>D5EG17</accession>
<dbReference type="STRING" id="572547.Amico_1382"/>
<dbReference type="eggNOG" id="ENOG5033BNU">
    <property type="taxonomic scope" value="Bacteria"/>
</dbReference>
<sequence>MTFFRKIITLTLITLMAVSGTGWAKVTDLPELERWAGGPLFSQPLTAPSGNYGIWLKRSYVAQDRRNFDVILLSGTGSGDLYLPDAQIDTNDRPIGFGATYRTLSVEKYEALLEWYPHIGGALSVRLPEQTTLIVESKCLSEDELIAIMKKVITEVEKTL</sequence>
<dbReference type="AlphaFoldDB" id="D5EG17"/>
<evidence type="ECO:0000313" key="3">
    <source>
        <dbReference type="Proteomes" id="UP000002366"/>
    </source>
</evidence>
<reference evidence="2 3" key="1">
    <citation type="journal article" date="2010" name="Stand. Genomic Sci.">
        <title>Complete genome sequence of Aminobacterium colombiense type strain (ALA-1).</title>
        <authorList>
            <person name="Chertkov O."/>
            <person name="Sikorski J."/>
            <person name="Brambilla E."/>
            <person name="Lapidus A."/>
            <person name="Copeland A."/>
            <person name="Glavina Del Rio T."/>
            <person name="Nolan M."/>
            <person name="Lucas S."/>
            <person name="Tice H."/>
            <person name="Cheng J.F."/>
            <person name="Han C."/>
            <person name="Detter J.C."/>
            <person name="Bruce D."/>
            <person name="Tapia R."/>
            <person name="Goodwin L."/>
            <person name="Pitluck S."/>
            <person name="Liolios K."/>
            <person name="Ivanova N."/>
            <person name="Mavromatis K."/>
            <person name="Ovchinnikova G."/>
            <person name="Pati A."/>
            <person name="Chen A."/>
            <person name="Palaniappan K."/>
            <person name="Land M."/>
            <person name="Hauser L."/>
            <person name="Chang Y.J."/>
            <person name="Jeffries C.D."/>
            <person name="Spring S."/>
            <person name="Rohde M."/>
            <person name="Goker M."/>
            <person name="Bristow J."/>
            <person name="Eisen J.A."/>
            <person name="Markowitz V."/>
            <person name="Hugenholtz P."/>
            <person name="Kyrpides N.C."/>
            <person name="Klenk H.P."/>
        </authorList>
    </citation>
    <scope>NUCLEOTIDE SEQUENCE [LARGE SCALE GENOMIC DNA]</scope>
    <source>
        <strain evidence="3">DSM 12261 / ALA-1</strain>
    </source>
</reference>
<evidence type="ECO:0000256" key="1">
    <source>
        <dbReference type="SAM" id="SignalP"/>
    </source>
</evidence>
<dbReference type="OrthoDB" id="5439at2"/>
<organism evidence="2 3">
    <name type="scientific">Aminobacterium colombiense (strain DSM 12261 / ALA-1)</name>
    <dbReference type="NCBI Taxonomy" id="572547"/>
    <lineage>
        <taxon>Bacteria</taxon>
        <taxon>Thermotogati</taxon>
        <taxon>Synergistota</taxon>
        <taxon>Synergistia</taxon>
        <taxon>Synergistales</taxon>
        <taxon>Aminobacteriaceae</taxon>
        <taxon>Aminobacterium</taxon>
    </lineage>
</organism>
<gene>
    <name evidence="2" type="ordered locus">Amico_1382</name>
</gene>
<dbReference type="Proteomes" id="UP000002366">
    <property type="component" value="Chromosome"/>
</dbReference>
<proteinExistence type="predicted"/>
<dbReference type="EMBL" id="CP001997">
    <property type="protein sequence ID" value="ADE57499.1"/>
    <property type="molecule type" value="Genomic_DNA"/>
</dbReference>